<organism evidence="1 2">
    <name type="scientific">Dissostichus eleginoides</name>
    <name type="common">Patagonian toothfish</name>
    <name type="synonym">Dissostichus amissus</name>
    <dbReference type="NCBI Taxonomy" id="100907"/>
    <lineage>
        <taxon>Eukaryota</taxon>
        <taxon>Metazoa</taxon>
        <taxon>Chordata</taxon>
        <taxon>Craniata</taxon>
        <taxon>Vertebrata</taxon>
        <taxon>Euteleostomi</taxon>
        <taxon>Actinopterygii</taxon>
        <taxon>Neopterygii</taxon>
        <taxon>Teleostei</taxon>
        <taxon>Neoteleostei</taxon>
        <taxon>Acanthomorphata</taxon>
        <taxon>Eupercaria</taxon>
        <taxon>Perciformes</taxon>
        <taxon>Notothenioidei</taxon>
        <taxon>Nototheniidae</taxon>
        <taxon>Dissostichus</taxon>
    </lineage>
</organism>
<sequence length="54" mass="5862">CGTLRCDCGEWGLRHPTKQTNLGECHSVLESITNESSDVFAIEPSPSGVTRLTK</sequence>
<keyword evidence="2" id="KW-1185">Reference proteome</keyword>
<evidence type="ECO:0000313" key="2">
    <source>
        <dbReference type="Proteomes" id="UP001228049"/>
    </source>
</evidence>
<dbReference type="EMBL" id="JASDAP010000020">
    <property type="protein sequence ID" value="KAK1886484.1"/>
    <property type="molecule type" value="Genomic_DNA"/>
</dbReference>
<name>A0AAD9BR68_DISEL</name>
<protein>
    <submittedName>
        <fullName evidence="1">Aspyridones cluster regulator apdR</fullName>
    </submittedName>
</protein>
<evidence type="ECO:0000313" key="1">
    <source>
        <dbReference type="EMBL" id="KAK1886484.1"/>
    </source>
</evidence>
<feature type="non-terminal residue" evidence="1">
    <location>
        <position position="54"/>
    </location>
</feature>
<dbReference type="AlphaFoldDB" id="A0AAD9BR68"/>
<gene>
    <name evidence="1" type="ORF">KUDE01_030199</name>
</gene>
<accession>A0AAD9BR68</accession>
<comment type="caution">
    <text evidence="1">The sequence shown here is derived from an EMBL/GenBank/DDBJ whole genome shotgun (WGS) entry which is preliminary data.</text>
</comment>
<dbReference type="Proteomes" id="UP001228049">
    <property type="component" value="Unassembled WGS sequence"/>
</dbReference>
<reference evidence="1" key="1">
    <citation type="submission" date="2023-04" db="EMBL/GenBank/DDBJ databases">
        <title>Chromosome-level genome of Chaenocephalus aceratus.</title>
        <authorList>
            <person name="Park H."/>
        </authorList>
    </citation>
    <scope>NUCLEOTIDE SEQUENCE</scope>
    <source>
        <strain evidence="1">DE</strain>
        <tissue evidence="1">Muscle</tissue>
    </source>
</reference>
<proteinExistence type="predicted"/>
<feature type="non-terminal residue" evidence="1">
    <location>
        <position position="1"/>
    </location>
</feature>